<accession>A0A9D9G7C3</accession>
<proteinExistence type="predicted"/>
<dbReference type="EMBL" id="JAEPLE010000003">
    <property type="protein sequence ID" value="MBO6988447.1"/>
    <property type="molecule type" value="Genomic_DNA"/>
</dbReference>
<sequence>MSRNLNSNNIEKDDFNVNTEEDSDYKDLMVKLKEIKSTIALLEKTIFK</sequence>
<gene>
    <name evidence="1" type="ORF">JJ833_06240</name>
</gene>
<reference evidence="1" key="1">
    <citation type="journal article" date="2021" name="Front. Mar. Sci.">
        <title>Genomes of Diverse Isolates of Prochlorococcus High-Light-Adapted Clade II in the Western Pacific Ocean.</title>
        <authorList>
            <person name="Yan W."/>
            <person name="Feng X."/>
            <person name="Zhang W."/>
            <person name="Nawaz M.Z."/>
            <person name="Luo T."/>
            <person name="Zhang R."/>
            <person name="Jiao N."/>
        </authorList>
    </citation>
    <scope>NUCLEOTIDE SEQUENCE</scope>
    <source>
        <strain evidence="1">XMU1424</strain>
    </source>
</reference>
<dbReference type="AlphaFoldDB" id="A0A9D9G7C3"/>
<organism evidence="1">
    <name type="scientific">Prochlorococcus marinus XMU1424</name>
    <dbReference type="NCBI Taxonomy" id="2774497"/>
    <lineage>
        <taxon>Bacteria</taxon>
        <taxon>Bacillati</taxon>
        <taxon>Cyanobacteriota</taxon>
        <taxon>Cyanophyceae</taxon>
        <taxon>Synechococcales</taxon>
        <taxon>Prochlorococcaceae</taxon>
        <taxon>Prochlorococcus</taxon>
    </lineage>
</organism>
<evidence type="ECO:0000313" key="1">
    <source>
        <dbReference type="EMBL" id="MBO6988447.1"/>
    </source>
</evidence>
<protein>
    <submittedName>
        <fullName evidence="1">Uncharacterized protein</fullName>
    </submittedName>
</protein>
<name>A0A9D9G7C3_PROMR</name>
<comment type="caution">
    <text evidence="1">The sequence shown here is derived from an EMBL/GenBank/DDBJ whole genome shotgun (WGS) entry which is preliminary data.</text>
</comment>